<evidence type="ECO:0000313" key="1">
    <source>
        <dbReference type="EMBL" id="PEH89273.1"/>
    </source>
</evidence>
<dbReference type="Proteomes" id="UP000220246">
    <property type="component" value="Unassembled WGS sequence"/>
</dbReference>
<protein>
    <submittedName>
        <fullName evidence="1">Uncharacterized protein</fullName>
    </submittedName>
</protein>
<organism evidence="1 2">
    <name type="scientific">Comamonas terrigena</name>
    <dbReference type="NCBI Taxonomy" id="32013"/>
    <lineage>
        <taxon>Bacteria</taxon>
        <taxon>Pseudomonadati</taxon>
        <taxon>Pseudomonadota</taxon>
        <taxon>Betaproteobacteria</taxon>
        <taxon>Burkholderiales</taxon>
        <taxon>Comamonadaceae</taxon>
        <taxon>Comamonas</taxon>
    </lineage>
</organism>
<dbReference type="OrthoDB" id="8795173at2"/>
<dbReference type="AlphaFoldDB" id="A0A2A7UVH5"/>
<gene>
    <name evidence="1" type="ORF">CRM82_12315</name>
</gene>
<evidence type="ECO:0000313" key="2">
    <source>
        <dbReference type="Proteomes" id="UP000220246"/>
    </source>
</evidence>
<proteinExistence type="predicted"/>
<dbReference type="EMBL" id="PDEA01000001">
    <property type="protein sequence ID" value="PEH89273.1"/>
    <property type="molecule type" value="Genomic_DNA"/>
</dbReference>
<dbReference type="GeneID" id="80801397"/>
<reference evidence="2" key="1">
    <citation type="submission" date="2017-09" db="EMBL/GenBank/DDBJ databases">
        <title>FDA dAtabase for Regulatory Grade micrObial Sequences (FDA-ARGOS): Supporting development and validation of Infectious Disease Dx tests.</title>
        <authorList>
            <person name="Minogue T."/>
            <person name="Wolcott M."/>
            <person name="Wasieloski L."/>
            <person name="Aguilar W."/>
            <person name="Moore D."/>
            <person name="Tallon L."/>
            <person name="Sadzewicz L."/>
            <person name="Ott S."/>
            <person name="Zhao X."/>
            <person name="Nagaraj S."/>
            <person name="Vavikolanu K."/>
            <person name="Aluvathingal J."/>
            <person name="Nadendla S."/>
            <person name="Sichtig H."/>
        </authorList>
    </citation>
    <scope>NUCLEOTIDE SEQUENCE [LARGE SCALE GENOMIC DNA]</scope>
    <source>
        <strain evidence="2">FDAARGOS_394</strain>
    </source>
</reference>
<sequence length="132" mass="14507">MSLTFVNCFGKKITESQMAAMRTHGQEQERLRRAAAKGEVAAVHKGWRVTGVKPGLLEEARGAHASLQASARKVGGQDIKDFDEMAWLRSAKRSPVRSKPYTLNDAALQCAELATKAGWIDVRVQEIKTEVA</sequence>
<name>A0A2A7UVH5_COMTR</name>
<dbReference type="RefSeq" id="WP_066534495.1">
    <property type="nucleotide sequence ID" value="NZ_PDEA01000001.1"/>
</dbReference>
<comment type="caution">
    <text evidence="1">The sequence shown here is derived from an EMBL/GenBank/DDBJ whole genome shotgun (WGS) entry which is preliminary data.</text>
</comment>
<dbReference type="STRING" id="1219032.GCA_001515545_01234"/>
<keyword evidence="2" id="KW-1185">Reference proteome</keyword>
<accession>A0A2A7UVH5</accession>